<dbReference type="CDD" id="cd07714">
    <property type="entry name" value="RNaseJ_MBL-fold"/>
    <property type="match status" value="1"/>
</dbReference>
<keyword evidence="5 9" id="KW-0378">Hydrolase</keyword>
<keyword evidence="4 9" id="KW-0255">Endonuclease</keyword>
<evidence type="ECO:0000256" key="3">
    <source>
        <dbReference type="ARBA" id="ARBA00022723"/>
    </source>
</evidence>
<dbReference type="Gene3D" id="3.40.50.10710">
    <property type="entry name" value="Metallo-hydrolase/oxidoreductase"/>
    <property type="match status" value="1"/>
</dbReference>
<reference evidence="11" key="1">
    <citation type="journal article" date="2018" name="Int. J. Syst. Evol. Microbiol.">
        <title>Jatrophihabitans telluris sp. nov., isolated from sediment soil of lava forest wetlands and the emended description of the genus Jatrophihabitans.</title>
        <authorList>
            <person name="Lee K.C."/>
            <person name="Suh M.K."/>
            <person name="Eom M.K."/>
            <person name="Kim K.K."/>
            <person name="Kim J.S."/>
            <person name="Kim D.S."/>
            <person name="Ko S.H."/>
            <person name="Shin Y.K."/>
            <person name="Lee J.S."/>
        </authorList>
    </citation>
    <scope>NUCLEOTIDE SEQUENCE</scope>
    <source>
        <strain evidence="11">N237</strain>
    </source>
</reference>
<dbReference type="Proteomes" id="UP001056336">
    <property type="component" value="Chromosome"/>
</dbReference>
<dbReference type="InterPro" id="IPR001279">
    <property type="entry name" value="Metallo-B-lactamas"/>
</dbReference>
<dbReference type="Pfam" id="PF17770">
    <property type="entry name" value="RNase_J_C"/>
    <property type="match status" value="1"/>
</dbReference>
<dbReference type="PANTHER" id="PTHR43694:SF1">
    <property type="entry name" value="RIBONUCLEASE J"/>
    <property type="match status" value="1"/>
</dbReference>
<organism evidence="11 12">
    <name type="scientific">Jatrophihabitans telluris</name>
    <dbReference type="NCBI Taxonomy" id="2038343"/>
    <lineage>
        <taxon>Bacteria</taxon>
        <taxon>Bacillati</taxon>
        <taxon>Actinomycetota</taxon>
        <taxon>Actinomycetes</taxon>
        <taxon>Jatrophihabitantales</taxon>
        <taxon>Jatrophihabitantaceae</taxon>
        <taxon>Jatrophihabitans</taxon>
    </lineage>
</organism>
<reference evidence="11" key="2">
    <citation type="submission" date="2022-05" db="EMBL/GenBank/DDBJ databases">
        <authorList>
            <person name="Kim J.-S."/>
            <person name="Lee K."/>
            <person name="Suh M."/>
            <person name="Eom M."/>
            <person name="Kim J.-S."/>
            <person name="Kim D.-S."/>
            <person name="Ko S.-H."/>
            <person name="Shin Y."/>
            <person name="Lee J.-S."/>
        </authorList>
    </citation>
    <scope>NUCLEOTIDE SEQUENCE</scope>
    <source>
        <strain evidence="11">N237</strain>
    </source>
</reference>
<keyword evidence="1 9" id="KW-0963">Cytoplasm</keyword>
<dbReference type="Gene3D" id="3.10.20.580">
    <property type="match status" value="1"/>
</dbReference>
<dbReference type="Pfam" id="PF22505">
    <property type="entry name" value="RNase_J_b_CASP"/>
    <property type="match status" value="1"/>
</dbReference>
<name>A0ABY4QXW7_9ACTN</name>
<protein>
    <recommendedName>
        <fullName evidence="9">Ribonuclease J</fullName>
        <shortName evidence="9">RNase J</shortName>
        <ecNumber evidence="9">3.1.-.-</ecNumber>
    </recommendedName>
</protein>
<keyword evidence="12" id="KW-1185">Reference proteome</keyword>
<evidence type="ECO:0000313" key="12">
    <source>
        <dbReference type="Proteomes" id="UP001056336"/>
    </source>
</evidence>
<evidence type="ECO:0000256" key="1">
    <source>
        <dbReference type="ARBA" id="ARBA00022490"/>
    </source>
</evidence>
<keyword evidence="6" id="KW-0862">Zinc</keyword>
<comment type="subunit">
    <text evidence="9">Homodimer, may be a subunit of the RNA degradosome.</text>
</comment>
<evidence type="ECO:0000256" key="5">
    <source>
        <dbReference type="ARBA" id="ARBA00022801"/>
    </source>
</evidence>
<dbReference type="InterPro" id="IPR055132">
    <property type="entry name" value="RNase_J_b_CASP"/>
</dbReference>
<gene>
    <name evidence="9" type="primary">rnj</name>
    <name evidence="11" type="ORF">M6D93_18980</name>
</gene>
<feature type="binding site" evidence="9">
    <location>
        <begin position="379"/>
        <end position="383"/>
    </location>
    <ligand>
        <name>substrate</name>
    </ligand>
</feature>
<evidence type="ECO:0000256" key="2">
    <source>
        <dbReference type="ARBA" id="ARBA00022722"/>
    </source>
</evidence>
<evidence type="ECO:0000256" key="4">
    <source>
        <dbReference type="ARBA" id="ARBA00022759"/>
    </source>
</evidence>
<dbReference type="InterPro" id="IPR036866">
    <property type="entry name" value="RibonucZ/Hydroxyglut_hydro"/>
</dbReference>
<dbReference type="Gene3D" id="3.60.15.10">
    <property type="entry name" value="Ribonuclease Z/Hydroxyacylglutathione hydrolase-like"/>
    <property type="match status" value="1"/>
</dbReference>
<dbReference type="NCBIfam" id="TIGR00649">
    <property type="entry name" value="MG423"/>
    <property type="match status" value="1"/>
</dbReference>
<evidence type="ECO:0000256" key="8">
    <source>
        <dbReference type="ARBA" id="ARBA00022884"/>
    </source>
</evidence>
<dbReference type="Pfam" id="PF07521">
    <property type="entry name" value="RMMBL"/>
    <property type="match status" value="1"/>
</dbReference>
<dbReference type="InterPro" id="IPR004613">
    <property type="entry name" value="RNase_J"/>
</dbReference>
<dbReference type="SUPFAM" id="SSF56281">
    <property type="entry name" value="Metallo-hydrolase/oxidoreductase"/>
    <property type="match status" value="1"/>
</dbReference>
<keyword evidence="8 9" id="KW-0694">RNA-binding</keyword>
<evidence type="ECO:0000313" key="11">
    <source>
        <dbReference type="EMBL" id="UQX88343.1"/>
    </source>
</evidence>
<keyword evidence="9" id="KW-0698">rRNA processing</keyword>
<comment type="similarity">
    <text evidence="9">Belongs to the metallo-beta-lactamase superfamily. RNA-metabolizing metallo-beta-lactamase-like family. Bacterial RNase J subfamily.</text>
</comment>
<proteinExistence type="inferred from homology"/>
<keyword evidence="2 9" id="KW-0540">Nuclease</keyword>
<dbReference type="EC" id="3.1.-.-" evidence="9"/>
<dbReference type="SMART" id="SM00849">
    <property type="entry name" value="Lactamase_B"/>
    <property type="match status" value="1"/>
</dbReference>
<evidence type="ECO:0000256" key="6">
    <source>
        <dbReference type="ARBA" id="ARBA00022833"/>
    </source>
</evidence>
<evidence type="ECO:0000256" key="7">
    <source>
        <dbReference type="ARBA" id="ARBA00022839"/>
    </source>
</evidence>
<evidence type="ECO:0000256" key="9">
    <source>
        <dbReference type="HAMAP-Rule" id="MF_01491"/>
    </source>
</evidence>
<dbReference type="RefSeq" id="WP_249771746.1">
    <property type="nucleotide sequence ID" value="NZ_CP097332.1"/>
</dbReference>
<dbReference type="PIRSF" id="PIRSF004803">
    <property type="entry name" value="RnjA"/>
    <property type="match status" value="1"/>
</dbReference>
<sequence length="567" mass="61376">MSTPDRKLSTPRRLSDGTLRVVALGGISEVGRNMTMFESRFPRLGSRLLVIDCGMLLGKTNAPGVDLGLPDWSAYAERLNDIDAIVLTHGHEDHIGALPYLLRSRPDIPLIGSRLTMALITAKLEQHRIRPVTQIVREGERIKAGPWDLQFYAVNHSIPDALAVAVRSPGGTILHTGDFKMDQTPLDGRITDLPGFSRLGDEGVDLLLSDSTNAEVPGFIPSERDVGKVVADVITKAQGRVIVACFASHVHRVQQVLDAAEESGRLVAMVGRSMVRNMQIARDLGLLKVPEGILVDLADADSIPSSRLLLVCTGSQGEPLSALSRMANREHPSIRIVSDDLILLASSLIPGNENSVFTVINGLSRLGATVVHKSTALVHVSGHAPAGELRYLLNAVRPRNLMPVHGEWRHLRAHAAIARSTGMTDDQIMLAENGVVVDLADGVASVVGEIEIDNVYVDGLAVGDIGDQVIKQRQILGDEGFVSILVAVDLHAGKVVFGPELTARGFTDDPNALDPIRAELIRIVEKAVVDGVRDADALAHIVRRTVGRWVDKTYRRRPMLMPQVIEV</sequence>
<dbReference type="Pfam" id="PF00753">
    <property type="entry name" value="Lactamase_B"/>
    <property type="match status" value="1"/>
</dbReference>
<evidence type="ECO:0000259" key="10">
    <source>
        <dbReference type="SMART" id="SM00849"/>
    </source>
</evidence>
<comment type="subcellular location">
    <subcellularLocation>
        <location evidence="9">Cytoplasm</location>
    </subcellularLocation>
</comment>
<dbReference type="InterPro" id="IPR030854">
    <property type="entry name" value="RNase_J_bac"/>
</dbReference>
<dbReference type="EMBL" id="CP097332">
    <property type="protein sequence ID" value="UQX88343.1"/>
    <property type="molecule type" value="Genomic_DNA"/>
</dbReference>
<dbReference type="PANTHER" id="PTHR43694">
    <property type="entry name" value="RIBONUCLEASE J"/>
    <property type="match status" value="1"/>
</dbReference>
<dbReference type="HAMAP" id="MF_01491">
    <property type="entry name" value="RNase_J_bact"/>
    <property type="match status" value="1"/>
</dbReference>
<dbReference type="InterPro" id="IPR042173">
    <property type="entry name" value="RNase_J_2"/>
</dbReference>
<dbReference type="InterPro" id="IPR011108">
    <property type="entry name" value="RMMBL"/>
</dbReference>
<accession>A0ABY4QXW7</accession>
<feature type="domain" description="Metallo-beta-lactamase" evidence="10">
    <location>
        <begin position="31"/>
        <end position="233"/>
    </location>
</feature>
<dbReference type="InterPro" id="IPR041636">
    <property type="entry name" value="RNase_J_C"/>
</dbReference>
<keyword evidence="3" id="KW-0479">Metal-binding</keyword>
<dbReference type="InterPro" id="IPR001587">
    <property type="entry name" value="RNase_J_CS"/>
</dbReference>
<keyword evidence="7 9" id="KW-0269">Exonuclease</keyword>
<comment type="function">
    <text evidence="9">An RNase that has 5'-3' exonuclease and possibly endonuclease activity. Involved in maturation of rRNA and in some organisms also mRNA maturation and/or decay.</text>
</comment>
<dbReference type="PROSITE" id="PS01292">
    <property type="entry name" value="UPF0036"/>
    <property type="match status" value="1"/>
</dbReference>